<reference evidence="1" key="1">
    <citation type="journal article" date="2021" name="Proc. Natl. Acad. Sci. U.S.A.">
        <title>A Catalog of Tens of Thousands of Viruses from Human Metagenomes Reveals Hidden Associations with Chronic Diseases.</title>
        <authorList>
            <person name="Tisza M.J."/>
            <person name="Buck C.B."/>
        </authorList>
    </citation>
    <scope>NUCLEOTIDE SEQUENCE</scope>
    <source>
        <strain evidence="1">CtwQg18</strain>
    </source>
</reference>
<dbReference type="EMBL" id="BK014913">
    <property type="protein sequence ID" value="DAD82220.1"/>
    <property type="molecule type" value="Genomic_DNA"/>
</dbReference>
<evidence type="ECO:0000313" key="1">
    <source>
        <dbReference type="EMBL" id="DAD82220.1"/>
    </source>
</evidence>
<protein>
    <submittedName>
        <fullName evidence="1">PORTAL PROTEIN, 15 PROTEIN, HEAD PROTEIN, VIRAL INFECTION, TAILED.2A</fullName>
    </submittedName>
</protein>
<dbReference type="EMBL" id="BK014913">
    <property type="protein sequence ID" value="DAD82165.1"/>
    <property type="molecule type" value="Genomic_DNA"/>
</dbReference>
<proteinExistence type="predicted"/>
<name>A0A8S5MJ07_9CAUD</name>
<accession>A0A8S5MJ07</accession>
<sequence>MVKDNVNLYFTNLLKDLQNKYSGLKGGQVFKATPPSFPYMYFKQIGGSGALPTLSNTEDGINLGLEIKFYSNKTASEARKIANSAREYMVGIGFHCDYFSPVENISDTSISQFLTRFSKLET</sequence>
<organism evidence="1">
    <name type="scientific">Siphoviridae sp. ctwQg18</name>
    <dbReference type="NCBI Taxonomy" id="2826516"/>
    <lineage>
        <taxon>Viruses</taxon>
        <taxon>Duplodnaviria</taxon>
        <taxon>Heunggongvirae</taxon>
        <taxon>Uroviricota</taxon>
        <taxon>Caudoviricetes</taxon>
    </lineage>
</organism>